<dbReference type="EMBL" id="BAGZ01000004">
    <property type="protein sequence ID" value="GAB77033.1"/>
    <property type="molecule type" value="Genomic_DNA"/>
</dbReference>
<dbReference type="Proteomes" id="UP000008495">
    <property type="component" value="Unassembled WGS sequence"/>
</dbReference>
<organism evidence="3 4">
    <name type="scientific">Austwickia chelonae NBRC 105200</name>
    <dbReference type="NCBI Taxonomy" id="1184607"/>
    <lineage>
        <taxon>Bacteria</taxon>
        <taxon>Bacillati</taxon>
        <taxon>Actinomycetota</taxon>
        <taxon>Actinomycetes</taxon>
        <taxon>Micrococcales</taxon>
        <taxon>Dermatophilaceae</taxon>
        <taxon>Austwickia</taxon>
    </lineage>
</organism>
<protein>
    <submittedName>
        <fullName evidence="3">Uncharacterized protein</fullName>
    </submittedName>
</protein>
<sequence length="117" mass="12925">MRVTSPRSQARRRAPRRSLSSEIGEQTDLGEVYVTSLVRAQLRLSLVVLGGVVVAVGILPALLALLPGLAQVQIGPVPLRWVLVGGVLYPFLLMVARSYTRAAERVEQDFHDLVRRR</sequence>
<keyword evidence="2" id="KW-0472">Membrane</keyword>
<evidence type="ECO:0000256" key="2">
    <source>
        <dbReference type="SAM" id="Phobius"/>
    </source>
</evidence>
<keyword evidence="2" id="KW-0812">Transmembrane</keyword>
<proteinExistence type="predicted"/>
<name>K6V4I4_9MICO</name>
<keyword evidence="2" id="KW-1133">Transmembrane helix</keyword>
<reference evidence="3 4" key="1">
    <citation type="submission" date="2012-08" db="EMBL/GenBank/DDBJ databases">
        <title>Whole genome shotgun sequence of Austwickia chelonae NBRC 105200.</title>
        <authorList>
            <person name="Yoshida I."/>
            <person name="Hosoyama A."/>
            <person name="Tsuchikane K."/>
            <person name="Katsumata H."/>
            <person name="Ando Y."/>
            <person name="Ohji S."/>
            <person name="Hamada M."/>
            <person name="Tamura T."/>
            <person name="Yamazoe A."/>
            <person name="Yamazaki S."/>
            <person name="Fujita N."/>
        </authorList>
    </citation>
    <scope>NUCLEOTIDE SEQUENCE [LARGE SCALE GENOMIC DNA]</scope>
    <source>
        <strain evidence="3 4">NBRC 105200</strain>
    </source>
</reference>
<accession>K6V4I4</accession>
<dbReference type="AlphaFoldDB" id="K6V4I4"/>
<comment type="caution">
    <text evidence="3">The sequence shown here is derived from an EMBL/GenBank/DDBJ whole genome shotgun (WGS) entry which is preliminary data.</text>
</comment>
<dbReference type="eggNOG" id="ENOG5032DMZ">
    <property type="taxonomic scope" value="Bacteria"/>
</dbReference>
<feature type="transmembrane region" description="Helical" evidence="2">
    <location>
        <begin position="46"/>
        <end position="66"/>
    </location>
</feature>
<dbReference type="STRING" id="100225.SAMN05421595_2170"/>
<evidence type="ECO:0000313" key="3">
    <source>
        <dbReference type="EMBL" id="GAB77033.1"/>
    </source>
</evidence>
<evidence type="ECO:0000256" key="1">
    <source>
        <dbReference type="SAM" id="MobiDB-lite"/>
    </source>
</evidence>
<gene>
    <name evidence="3" type="ORF">AUCHE_04_00740</name>
</gene>
<keyword evidence="4" id="KW-1185">Reference proteome</keyword>
<evidence type="ECO:0000313" key="4">
    <source>
        <dbReference type="Proteomes" id="UP000008495"/>
    </source>
</evidence>
<feature type="transmembrane region" description="Helical" evidence="2">
    <location>
        <begin position="78"/>
        <end position="96"/>
    </location>
</feature>
<feature type="region of interest" description="Disordered" evidence="1">
    <location>
        <begin position="1"/>
        <end position="21"/>
    </location>
</feature>